<accession>A0A2M8LAW1</accession>
<dbReference type="GO" id="GO:0003735">
    <property type="term" value="F:structural constituent of ribosome"/>
    <property type="evidence" value="ECO:0007669"/>
    <property type="project" value="InterPro"/>
</dbReference>
<dbReference type="InterPro" id="IPR041988">
    <property type="entry name" value="Ribosomal_uL24_KOW"/>
</dbReference>
<evidence type="ECO:0000259" key="7">
    <source>
        <dbReference type="SMART" id="SM00739"/>
    </source>
</evidence>
<dbReference type="InterPro" id="IPR008991">
    <property type="entry name" value="Translation_prot_SH3-like_sf"/>
</dbReference>
<dbReference type="InterPro" id="IPR005825">
    <property type="entry name" value="Ribosomal_uL24_CS"/>
</dbReference>
<dbReference type="PROSITE" id="PS01108">
    <property type="entry name" value="RIBOSOMAL_L24"/>
    <property type="match status" value="1"/>
</dbReference>
<evidence type="ECO:0000256" key="4">
    <source>
        <dbReference type="ARBA" id="ARBA00035206"/>
    </source>
</evidence>
<protein>
    <recommendedName>
        <fullName evidence="4 5">Large ribosomal subunit protein uL24</fullName>
    </recommendedName>
</protein>
<comment type="caution">
    <text evidence="8">The sequence shown here is derived from an EMBL/GenBank/DDBJ whole genome shotgun (WGS) entry which is preliminary data.</text>
</comment>
<dbReference type="SUPFAM" id="SSF50104">
    <property type="entry name" value="Translation proteins SH3-like domain"/>
    <property type="match status" value="1"/>
</dbReference>
<dbReference type="SMART" id="SM00739">
    <property type="entry name" value="KOW"/>
    <property type="match status" value="1"/>
</dbReference>
<proteinExistence type="inferred from homology"/>
<dbReference type="InterPro" id="IPR003256">
    <property type="entry name" value="Ribosomal_uL24"/>
</dbReference>
<evidence type="ECO:0000256" key="2">
    <source>
        <dbReference type="ARBA" id="ARBA00022980"/>
    </source>
</evidence>
<evidence type="ECO:0000256" key="6">
    <source>
        <dbReference type="RuleBase" id="RU003477"/>
    </source>
</evidence>
<sequence>MKIKKGDTVKIISGKDKGKTGKVALVIPDTQRIVVEGANMRKKHVKPRKQGQKGQILEVAGSMHVSNAMFSCPSCGKTTRLGAKKDGRKKHRVCVKCKAQI</sequence>
<reference evidence="9" key="1">
    <citation type="submission" date="2017-09" db="EMBL/GenBank/DDBJ databases">
        <title>Depth-based differentiation of microbial function through sediment-hosted aquifers and enrichment of novel symbionts in the deep terrestrial subsurface.</title>
        <authorList>
            <person name="Probst A.J."/>
            <person name="Ladd B."/>
            <person name="Jarett J.K."/>
            <person name="Geller-Mcgrath D.E."/>
            <person name="Sieber C.M.K."/>
            <person name="Emerson J.B."/>
            <person name="Anantharaman K."/>
            <person name="Thomas B.C."/>
            <person name="Malmstrom R."/>
            <person name="Stieglmeier M."/>
            <person name="Klingl A."/>
            <person name="Woyke T."/>
            <person name="Ryan C.M."/>
            <person name="Banfield J.F."/>
        </authorList>
    </citation>
    <scope>NUCLEOTIDE SEQUENCE [LARGE SCALE GENOMIC DNA]</scope>
</reference>
<comment type="function">
    <text evidence="5">One of the proteins that surrounds the polypeptide exit tunnel on the outside of the subunit.</text>
</comment>
<keyword evidence="5" id="KW-0699">rRNA-binding</keyword>
<dbReference type="GO" id="GO:0005840">
    <property type="term" value="C:ribosome"/>
    <property type="evidence" value="ECO:0007669"/>
    <property type="project" value="UniProtKB-KW"/>
</dbReference>
<dbReference type="Pfam" id="PF00467">
    <property type="entry name" value="KOW"/>
    <property type="match status" value="1"/>
</dbReference>
<evidence type="ECO:0000256" key="1">
    <source>
        <dbReference type="ARBA" id="ARBA00010618"/>
    </source>
</evidence>
<name>A0A2M8LAW1_9BACT</name>
<dbReference type="HAMAP" id="MF_01326_B">
    <property type="entry name" value="Ribosomal_uL24_B"/>
    <property type="match status" value="1"/>
</dbReference>
<dbReference type="InterPro" id="IPR005824">
    <property type="entry name" value="KOW"/>
</dbReference>
<evidence type="ECO:0000256" key="5">
    <source>
        <dbReference type="HAMAP-Rule" id="MF_01326"/>
    </source>
</evidence>
<dbReference type="InterPro" id="IPR057264">
    <property type="entry name" value="Ribosomal_uL24_C"/>
</dbReference>
<keyword evidence="5" id="KW-0694">RNA-binding</keyword>
<comment type="function">
    <text evidence="5">One of two assembly initiator proteins, it binds directly to the 5'-end of the 23S rRNA, where it nucleates assembly of the 50S subunit.</text>
</comment>
<dbReference type="GO" id="GO:1990904">
    <property type="term" value="C:ribonucleoprotein complex"/>
    <property type="evidence" value="ECO:0007669"/>
    <property type="project" value="UniProtKB-KW"/>
</dbReference>
<comment type="similarity">
    <text evidence="1 5 6">Belongs to the universal ribosomal protein uL24 family.</text>
</comment>
<keyword evidence="3 5" id="KW-0687">Ribonucleoprotein</keyword>
<dbReference type="PANTHER" id="PTHR12903">
    <property type="entry name" value="MITOCHONDRIAL RIBOSOMAL PROTEIN L24"/>
    <property type="match status" value="1"/>
</dbReference>
<gene>
    <name evidence="5" type="primary">rplX</name>
    <name evidence="8" type="ORF">COV02_00975</name>
</gene>
<dbReference type="EMBL" id="PFER01000016">
    <property type="protein sequence ID" value="PJE73725.1"/>
    <property type="molecule type" value="Genomic_DNA"/>
</dbReference>
<dbReference type="AlphaFoldDB" id="A0A2M8LAW1"/>
<keyword evidence="2 5" id="KW-0689">Ribosomal protein</keyword>
<feature type="domain" description="KOW" evidence="7">
    <location>
        <begin position="2"/>
        <end position="29"/>
    </location>
</feature>
<dbReference type="Pfam" id="PF17136">
    <property type="entry name" value="ribosomal_L24"/>
    <property type="match status" value="1"/>
</dbReference>
<dbReference type="Gene3D" id="2.30.30.30">
    <property type="match status" value="1"/>
</dbReference>
<dbReference type="InterPro" id="IPR014722">
    <property type="entry name" value="Rib_uL2_dom2"/>
</dbReference>
<dbReference type="Proteomes" id="UP000230959">
    <property type="component" value="Unassembled WGS sequence"/>
</dbReference>
<dbReference type="GO" id="GO:0019843">
    <property type="term" value="F:rRNA binding"/>
    <property type="evidence" value="ECO:0007669"/>
    <property type="project" value="UniProtKB-UniRule"/>
</dbReference>
<dbReference type="NCBIfam" id="TIGR01079">
    <property type="entry name" value="rplX_bact"/>
    <property type="match status" value="1"/>
</dbReference>
<organism evidence="8 9">
    <name type="scientific">Candidatus Terrybacteria bacterium CG10_big_fil_rev_8_21_14_0_10_41_10</name>
    <dbReference type="NCBI Taxonomy" id="1975026"/>
    <lineage>
        <taxon>Bacteria</taxon>
        <taxon>Candidatus Terryibacteriota</taxon>
    </lineage>
</organism>
<evidence type="ECO:0000313" key="8">
    <source>
        <dbReference type="EMBL" id="PJE73725.1"/>
    </source>
</evidence>
<evidence type="ECO:0000256" key="3">
    <source>
        <dbReference type="ARBA" id="ARBA00023274"/>
    </source>
</evidence>
<evidence type="ECO:0000313" key="9">
    <source>
        <dbReference type="Proteomes" id="UP000230959"/>
    </source>
</evidence>
<dbReference type="GO" id="GO:0006412">
    <property type="term" value="P:translation"/>
    <property type="evidence" value="ECO:0007669"/>
    <property type="project" value="UniProtKB-UniRule"/>
</dbReference>
<dbReference type="CDD" id="cd06089">
    <property type="entry name" value="KOW_RPL26"/>
    <property type="match status" value="1"/>
</dbReference>
<comment type="subunit">
    <text evidence="5">Part of the 50S ribosomal subunit.</text>
</comment>